<keyword evidence="3" id="KW-1185">Reference proteome</keyword>
<dbReference type="AlphaFoldDB" id="A0A5S4FQL0"/>
<dbReference type="EMBL" id="VCKY01000023">
    <property type="protein sequence ID" value="TMR22987.1"/>
    <property type="molecule type" value="Genomic_DNA"/>
</dbReference>
<reference evidence="2 3" key="1">
    <citation type="submission" date="2019-05" db="EMBL/GenBank/DDBJ databases">
        <title>Draft genome sequence of Nonomuraea turkmeniaca DSM 43926.</title>
        <authorList>
            <person name="Saricaoglu S."/>
            <person name="Isik K."/>
        </authorList>
    </citation>
    <scope>NUCLEOTIDE SEQUENCE [LARGE SCALE GENOMIC DNA]</scope>
    <source>
        <strain evidence="2 3">DSM 43926</strain>
    </source>
</reference>
<evidence type="ECO:0000313" key="3">
    <source>
        <dbReference type="Proteomes" id="UP000309128"/>
    </source>
</evidence>
<dbReference type="Gene3D" id="1.25.40.10">
    <property type="entry name" value="Tetratricopeptide repeat domain"/>
    <property type="match status" value="1"/>
</dbReference>
<evidence type="ECO:0000256" key="1">
    <source>
        <dbReference type="SAM" id="MobiDB-lite"/>
    </source>
</evidence>
<gene>
    <name evidence="2" type="ORF">ETD86_09610</name>
</gene>
<dbReference type="RefSeq" id="WP_138665756.1">
    <property type="nucleotide sequence ID" value="NZ_VCKY01000023.1"/>
</dbReference>
<sequence>MAETGNRYAMWRLTGVLERAGRHEEAGRWKARATSNRSPGADGTGESLRQKDEAWLRRMMAAGDPVAPLALAELQTEAGRDDEAGLTLREATRDGNEFAAAALAELLRPEQDVRLDVDAVVSASRALDAALTAGRTVEDDWRSAVRDENPGRWSEWVTAAE</sequence>
<comment type="caution">
    <text evidence="2">The sequence shown here is derived from an EMBL/GenBank/DDBJ whole genome shotgun (WGS) entry which is preliminary data.</text>
</comment>
<organism evidence="2 3">
    <name type="scientific">Nonomuraea turkmeniaca</name>
    <dbReference type="NCBI Taxonomy" id="103838"/>
    <lineage>
        <taxon>Bacteria</taxon>
        <taxon>Bacillati</taxon>
        <taxon>Actinomycetota</taxon>
        <taxon>Actinomycetes</taxon>
        <taxon>Streptosporangiales</taxon>
        <taxon>Streptosporangiaceae</taxon>
        <taxon>Nonomuraea</taxon>
    </lineage>
</organism>
<dbReference type="Proteomes" id="UP000309128">
    <property type="component" value="Unassembled WGS sequence"/>
</dbReference>
<dbReference type="InterPro" id="IPR011990">
    <property type="entry name" value="TPR-like_helical_dom_sf"/>
</dbReference>
<feature type="region of interest" description="Disordered" evidence="1">
    <location>
        <begin position="23"/>
        <end position="48"/>
    </location>
</feature>
<evidence type="ECO:0000313" key="2">
    <source>
        <dbReference type="EMBL" id="TMR22987.1"/>
    </source>
</evidence>
<accession>A0A5S4FQL0</accession>
<proteinExistence type="predicted"/>
<name>A0A5S4FQL0_9ACTN</name>
<evidence type="ECO:0008006" key="4">
    <source>
        <dbReference type="Google" id="ProtNLM"/>
    </source>
</evidence>
<protein>
    <recommendedName>
        <fullName evidence="4">Sel1 repeat family protein</fullName>
    </recommendedName>
</protein>